<dbReference type="KEGG" id="ptw:TUM18999_14440"/>
<dbReference type="EMBL" id="AP023189">
    <property type="protein sequence ID" value="BCG23253.1"/>
    <property type="molecule type" value="Genomic_DNA"/>
</dbReference>
<dbReference type="AlphaFoldDB" id="A0A6J4E011"/>
<dbReference type="RefSeq" id="WP_173178733.1">
    <property type="nucleotide sequence ID" value="NZ_AP023189.1"/>
</dbReference>
<evidence type="ECO:0000313" key="4">
    <source>
        <dbReference type="Proteomes" id="UP001054892"/>
    </source>
</evidence>
<dbReference type="Proteomes" id="UP000509383">
    <property type="component" value="Chromosome"/>
</dbReference>
<name>A0A6J4E011_9PSED</name>
<proteinExistence type="predicted"/>
<dbReference type="EMBL" id="BQKM01000017">
    <property type="protein sequence ID" value="GJN55262.1"/>
    <property type="molecule type" value="Genomic_DNA"/>
</dbReference>
<evidence type="ECO:0000313" key="1">
    <source>
        <dbReference type="EMBL" id="BCG23253.1"/>
    </source>
</evidence>
<evidence type="ECO:0000313" key="3">
    <source>
        <dbReference type="Proteomes" id="UP000509383"/>
    </source>
</evidence>
<evidence type="ECO:0000313" key="2">
    <source>
        <dbReference type="EMBL" id="GJN55262.1"/>
    </source>
</evidence>
<keyword evidence="4" id="KW-1185">Reference proteome</keyword>
<protein>
    <submittedName>
        <fullName evidence="1">Uncharacterized protein</fullName>
    </submittedName>
</protein>
<reference evidence="1 3" key="1">
    <citation type="submission" date="2020-05" db="EMBL/GenBank/DDBJ databases">
        <title>Characterization of novel class B3 metallo-beta-lactamase from novel Pseudomonas species.</title>
        <authorList>
            <person name="Yamada K."/>
            <person name="Aoki K."/>
            <person name="Ishii Y."/>
        </authorList>
    </citation>
    <scope>NUCLEOTIDE SEQUENCE [LARGE SCALE GENOMIC DNA]</scope>
    <source>
        <strain evidence="1 3">TUM18999</strain>
        <strain evidence="2 4">TUM20286</strain>
    </source>
</reference>
<dbReference type="Proteomes" id="UP001054892">
    <property type="component" value="Unassembled WGS sequence"/>
</dbReference>
<accession>A0A6J4E011</accession>
<gene>
    <name evidence="1" type="ORF">TUM18999_14440</name>
    <name evidence="2" type="ORF">TUM20286_50140</name>
</gene>
<organism evidence="1 3">
    <name type="scientific">Pseudomonas tohonis</name>
    <dbReference type="NCBI Taxonomy" id="2725477"/>
    <lineage>
        <taxon>Bacteria</taxon>
        <taxon>Pseudomonadati</taxon>
        <taxon>Pseudomonadota</taxon>
        <taxon>Gammaproteobacteria</taxon>
        <taxon>Pseudomonadales</taxon>
        <taxon>Pseudomonadaceae</taxon>
        <taxon>Pseudomonas</taxon>
    </lineage>
</organism>
<sequence>MSQEVAERRLRQLVDRMESRLNTVHVIAEIIRDNAGLREGIPGPYLDEVGEGALMDAMVDLCRSNQQEFWQLMKLEQLALWKS</sequence>